<dbReference type="InterPro" id="IPR009409">
    <property type="entry name" value="DUF1059"/>
</dbReference>
<gene>
    <name evidence="1" type="ORF">COU07_02950</name>
</gene>
<dbReference type="Pfam" id="PF06348">
    <property type="entry name" value="DUF1059"/>
    <property type="match status" value="1"/>
</dbReference>
<dbReference type="EMBL" id="PFAZ01000007">
    <property type="protein sequence ID" value="PIR89164.1"/>
    <property type="molecule type" value="Genomic_DNA"/>
</dbReference>
<protein>
    <submittedName>
        <fullName evidence="1">DUF1059 domain-containing protein</fullName>
    </submittedName>
</protein>
<reference evidence="2" key="1">
    <citation type="submission" date="2017-09" db="EMBL/GenBank/DDBJ databases">
        <title>Depth-based differentiation of microbial function through sediment-hosted aquifers and enrichment of novel symbionts in the deep terrestrial subsurface.</title>
        <authorList>
            <person name="Probst A.J."/>
            <person name="Ladd B."/>
            <person name="Jarett J.K."/>
            <person name="Geller-Mcgrath D.E."/>
            <person name="Sieber C.M.K."/>
            <person name="Emerson J.B."/>
            <person name="Anantharaman K."/>
            <person name="Thomas B.C."/>
            <person name="Malmstrom R."/>
            <person name="Stieglmeier M."/>
            <person name="Klingl A."/>
            <person name="Woyke T."/>
            <person name="Ryan C.M."/>
            <person name="Banfield J.F."/>
        </authorList>
    </citation>
    <scope>NUCLEOTIDE SEQUENCE [LARGE SCALE GENOMIC DNA]</scope>
</reference>
<organism evidence="1 2">
    <name type="scientific">Candidatus Harrisonbacteria bacterium CG10_big_fil_rev_8_21_14_0_10_40_38</name>
    <dbReference type="NCBI Taxonomy" id="1974583"/>
    <lineage>
        <taxon>Bacteria</taxon>
        <taxon>Candidatus Harrisoniibacteriota</taxon>
    </lineage>
</organism>
<comment type="caution">
    <text evidence="1">The sequence shown here is derived from an EMBL/GenBank/DDBJ whole genome shotgun (WGS) entry which is preliminary data.</text>
</comment>
<name>A0A2H0URX7_9BACT</name>
<accession>A0A2H0URX7</accession>
<dbReference type="AlphaFoldDB" id="A0A2H0URX7"/>
<evidence type="ECO:0000313" key="2">
    <source>
        <dbReference type="Proteomes" id="UP000231157"/>
    </source>
</evidence>
<sequence length="72" mass="8325">MAKSFSCSELGGVCDERFSGDTLEEIIKKGMEHMMSDEAHKTKISNMSNDTGETKEEWLERMQKEFDTREDE</sequence>
<evidence type="ECO:0000313" key="1">
    <source>
        <dbReference type="EMBL" id="PIR89164.1"/>
    </source>
</evidence>
<dbReference type="Proteomes" id="UP000231157">
    <property type="component" value="Unassembled WGS sequence"/>
</dbReference>
<proteinExistence type="predicted"/>